<keyword evidence="1" id="KW-0378">Hydrolase</keyword>
<keyword evidence="4" id="KW-1185">Reference proteome</keyword>
<dbReference type="Gene3D" id="2.40.260.10">
    <property type="entry name" value="Sortase"/>
    <property type="match status" value="1"/>
</dbReference>
<reference evidence="3 4" key="1">
    <citation type="submission" date="2019-11" db="EMBL/GenBank/DDBJ databases">
        <title>Acidiferrimicrobium australis gen. nov., sp. nov., an acidophilic and obligately heterotrophic, member of the Actinobacteria that catalyses dissimilatory oxido- reduction of iron isolated from metal-rich acidic water in Chile.</title>
        <authorList>
            <person name="Gonzalez D."/>
            <person name="Huber K."/>
            <person name="Hedrich S."/>
            <person name="Rojas-Villalobos C."/>
            <person name="Quatrini R."/>
            <person name="Dinamarca M.A."/>
            <person name="Schwarz A."/>
            <person name="Canales C."/>
            <person name="Nancucheo I."/>
        </authorList>
    </citation>
    <scope>NUCLEOTIDE SEQUENCE [LARGE SCALE GENOMIC DNA]</scope>
    <source>
        <strain evidence="3 4">USS-CCA1</strain>
    </source>
</reference>
<evidence type="ECO:0000256" key="1">
    <source>
        <dbReference type="ARBA" id="ARBA00022801"/>
    </source>
</evidence>
<name>A0ABW9R0B1_9ACTN</name>
<feature type="non-terminal residue" evidence="3">
    <location>
        <position position="249"/>
    </location>
</feature>
<dbReference type="NCBIfam" id="TIGR01076">
    <property type="entry name" value="sortase_fam"/>
    <property type="match status" value="1"/>
</dbReference>
<dbReference type="InterPro" id="IPR023365">
    <property type="entry name" value="Sortase_dom-sf"/>
</dbReference>
<dbReference type="InterPro" id="IPR042003">
    <property type="entry name" value="Sortase_E"/>
</dbReference>
<evidence type="ECO:0000313" key="3">
    <source>
        <dbReference type="EMBL" id="MST35021.1"/>
    </source>
</evidence>
<evidence type="ECO:0000256" key="2">
    <source>
        <dbReference type="SAM" id="MobiDB-lite"/>
    </source>
</evidence>
<dbReference type="Proteomes" id="UP000437736">
    <property type="component" value="Unassembled WGS sequence"/>
</dbReference>
<dbReference type="EMBL" id="WJHE01001366">
    <property type="protein sequence ID" value="MST35021.1"/>
    <property type="molecule type" value="Genomic_DNA"/>
</dbReference>
<proteinExistence type="predicted"/>
<evidence type="ECO:0000313" key="4">
    <source>
        <dbReference type="Proteomes" id="UP000437736"/>
    </source>
</evidence>
<accession>A0ABW9R0B1</accession>
<feature type="compositionally biased region" description="Low complexity" evidence="2">
    <location>
        <begin position="67"/>
        <end position="87"/>
    </location>
</feature>
<dbReference type="SUPFAM" id="SSF63817">
    <property type="entry name" value="Sortase"/>
    <property type="match status" value="1"/>
</dbReference>
<sequence length="249" mass="25638">MARETGLALVTLGVVLFLFVAYQLWGTGFTERHDQSVLQQQFQKLHVEKVHHAPATTVGSATGGTGATHSPVVGSAGGSVAAGNPASDGTLTPSPPSGSAIDHLVIPSIGVDKYVVQGVAEQDLSEGPGHYLGTPLPGQRGNVGIAGHRTTYGAPFFELGKLKRGAWIYLTDTAGHTFDYRVLRQHVVAPSDVGVLDPSRRAILTLTTCNPPYSATTRLVVVAALVGRPATATAVAPAGTAGTSGRTTA</sequence>
<dbReference type="CDD" id="cd05830">
    <property type="entry name" value="Sortase_E"/>
    <property type="match status" value="1"/>
</dbReference>
<comment type="caution">
    <text evidence="3">The sequence shown here is derived from an EMBL/GenBank/DDBJ whole genome shotgun (WGS) entry which is preliminary data.</text>
</comment>
<protein>
    <submittedName>
        <fullName evidence="3">Sortase</fullName>
    </submittedName>
</protein>
<dbReference type="InterPro" id="IPR005754">
    <property type="entry name" value="Sortase"/>
</dbReference>
<feature type="region of interest" description="Disordered" evidence="2">
    <location>
        <begin position="56"/>
        <end position="97"/>
    </location>
</feature>
<organism evidence="3 4">
    <name type="scientific">Acidiferrimicrobium australe</name>
    <dbReference type="NCBI Taxonomy" id="2664430"/>
    <lineage>
        <taxon>Bacteria</taxon>
        <taxon>Bacillati</taxon>
        <taxon>Actinomycetota</taxon>
        <taxon>Acidimicrobiia</taxon>
        <taxon>Acidimicrobiales</taxon>
        <taxon>Acidimicrobiaceae</taxon>
        <taxon>Acidiferrimicrobium</taxon>
    </lineage>
</organism>
<dbReference type="Pfam" id="PF04203">
    <property type="entry name" value="Sortase"/>
    <property type="match status" value="1"/>
</dbReference>
<gene>
    <name evidence="3" type="ORF">GHK86_20110</name>
</gene>